<feature type="compositionally biased region" description="Low complexity" evidence="1">
    <location>
        <begin position="133"/>
        <end position="147"/>
    </location>
</feature>
<feature type="non-terminal residue" evidence="2">
    <location>
        <position position="1"/>
    </location>
</feature>
<comment type="caution">
    <text evidence="2">The sequence shown here is derived from an EMBL/GenBank/DDBJ whole genome shotgun (WGS) entry which is preliminary data.</text>
</comment>
<dbReference type="Proteomes" id="UP000324897">
    <property type="component" value="Chromosome 5"/>
</dbReference>
<dbReference type="AlphaFoldDB" id="A0A5J9WL87"/>
<organism evidence="2 3">
    <name type="scientific">Eragrostis curvula</name>
    <name type="common">weeping love grass</name>
    <dbReference type="NCBI Taxonomy" id="38414"/>
    <lineage>
        <taxon>Eukaryota</taxon>
        <taxon>Viridiplantae</taxon>
        <taxon>Streptophyta</taxon>
        <taxon>Embryophyta</taxon>
        <taxon>Tracheophyta</taxon>
        <taxon>Spermatophyta</taxon>
        <taxon>Magnoliopsida</taxon>
        <taxon>Liliopsida</taxon>
        <taxon>Poales</taxon>
        <taxon>Poaceae</taxon>
        <taxon>PACMAD clade</taxon>
        <taxon>Chloridoideae</taxon>
        <taxon>Eragrostideae</taxon>
        <taxon>Eragrostidinae</taxon>
        <taxon>Eragrostis</taxon>
    </lineage>
</organism>
<feature type="region of interest" description="Disordered" evidence="1">
    <location>
        <begin position="207"/>
        <end position="230"/>
    </location>
</feature>
<evidence type="ECO:0000256" key="1">
    <source>
        <dbReference type="SAM" id="MobiDB-lite"/>
    </source>
</evidence>
<feature type="compositionally biased region" description="Polar residues" evidence="1">
    <location>
        <begin position="106"/>
        <end position="116"/>
    </location>
</feature>
<feature type="compositionally biased region" description="Low complexity" evidence="1">
    <location>
        <begin position="65"/>
        <end position="105"/>
    </location>
</feature>
<dbReference type="Gramene" id="TVU48637">
    <property type="protein sequence ID" value="TVU48637"/>
    <property type="gene ID" value="EJB05_08278"/>
</dbReference>
<feature type="region of interest" description="Disordered" evidence="1">
    <location>
        <begin position="19"/>
        <end position="165"/>
    </location>
</feature>
<accession>A0A5J9WL87</accession>
<name>A0A5J9WL87_9POAL</name>
<evidence type="ECO:0000313" key="3">
    <source>
        <dbReference type="Proteomes" id="UP000324897"/>
    </source>
</evidence>
<sequence>MVKRMMNKSSLIKAKTKFGVGGRRRPCQAAGVHQNARFRRKRLAVASRPTPRHTAHTPISMAHLTVSTSMSSSSSLHTSASSSSSSPTTSHSSPHNPHSHPQPMSVASSGIPSSFVTPHPSPRLDARALARISAPPSASTTTSATAAVDPCRRQSTRHPPPPGIRVKTPSAALSFPAYTSNLAPSAAATRSALAYAAASPATCRSLTSAGAAGGSARPLSARAAPPIAGK</sequence>
<evidence type="ECO:0000313" key="2">
    <source>
        <dbReference type="EMBL" id="TVU48637.1"/>
    </source>
</evidence>
<proteinExistence type="predicted"/>
<reference evidence="2 3" key="1">
    <citation type="journal article" date="2019" name="Sci. Rep.">
        <title>A high-quality genome of Eragrostis curvula grass provides insights into Poaceae evolution and supports new strategies to enhance forage quality.</title>
        <authorList>
            <person name="Carballo J."/>
            <person name="Santos B.A.C.M."/>
            <person name="Zappacosta D."/>
            <person name="Garbus I."/>
            <person name="Selva J.P."/>
            <person name="Gallo C.A."/>
            <person name="Diaz A."/>
            <person name="Albertini E."/>
            <person name="Caccamo M."/>
            <person name="Echenique V."/>
        </authorList>
    </citation>
    <scope>NUCLEOTIDE SEQUENCE [LARGE SCALE GENOMIC DNA]</scope>
    <source>
        <strain evidence="3">cv. Victoria</strain>
        <tissue evidence="2">Leaf</tissue>
    </source>
</reference>
<protein>
    <submittedName>
        <fullName evidence="2">Uncharacterized protein</fullName>
    </submittedName>
</protein>
<keyword evidence="3" id="KW-1185">Reference proteome</keyword>
<gene>
    <name evidence="2" type="ORF">EJB05_08278</name>
</gene>
<dbReference type="EMBL" id="RWGY01000004">
    <property type="protein sequence ID" value="TVU48637.1"/>
    <property type="molecule type" value="Genomic_DNA"/>
</dbReference>